<organism evidence="1 2">
    <name type="scientific">Actinokineospora spheciospongiae</name>
    <dbReference type="NCBI Taxonomy" id="909613"/>
    <lineage>
        <taxon>Bacteria</taxon>
        <taxon>Bacillati</taxon>
        <taxon>Actinomycetota</taxon>
        <taxon>Actinomycetes</taxon>
        <taxon>Pseudonocardiales</taxon>
        <taxon>Pseudonocardiaceae</taxon>
        <taxon>Actinokineospora</taxon>
    </lineage>
</organism>
<dbReference type="STRING" id="909613.UO65_1297"/>
<dbReference type="EMBL" id="AYXG01000048">
    <property type="protein sequence ID" value="EWC63299.1"/>
    <property type="molecule type" value="Genomic_DNA"/>
</dbReference>
<dbReference type="RefSeq" id="WP_161784433.1">
    <property type="nucleotide sequence ID" value="NZ_AYXG01000048.1"/>
</dbReference>
<proteinExistence type="predicted"/>
<gene>
    <name evidence="1" type="ORF">UO65_1297</name>
</gene>
<name>W7JB61_9PSEU</name>
<dbReference type="AlphaFoldDB" id="W7JB61"/>
<evidence type="ECO:0000313" key="2">
    <source>
        <dbReference type="Proteomes" id="UP000019277"/>
    </source>
</evidence>
<dbReference type="PATRIC" id="fig|909613.9.peg.1312"/>
<comment type="caution">
    <text evidence="1">The sequence shown here is derived from an EMBL/GenBank/DDBJ whole genome shotgun (WGS) entry which is preliminary data.</text>
</comment>
<accession>W7JB61</accession>
<sequence>MLGRVPGQHVHHALEIRDGVVVSTGEVAWLVRWDGEVARLPVELGFAPVRSADGGLLGGVRSHVGRHSWDQPHLLDLDTGEVTSLPRADGLTRRPLAVHGGALYFTEGTYYDATTYRWLPGYDPEPLGPGTWAVDPLSGTRSSGGPGWYTLHTPDGAQVPLAVEAPHRLAPGGIVYTLRNNPNTIAIHDPAAIAPTRYRLPDDMQLSSVGPGGPVWESASTLVFPTQHPSRLVRWNVHTGRLDEYPLPHSAGYLPLPIAGILDRDEDWPDRAPLDPHAT</sequence>
<reference evidence="1 2" key="1">
    <citation type="journal article" date="2014" name="Genome Announc.">
        <title>Draft Genome Sequence of the Antitrypanosomally Active Sponge-Associated Bacterium Actinokineospora sp. Strain EG49.</title>
        <authorList>
            <person name="Harjes J."/>
            <person name="Ryu T."/>
            <person name="Abdelmohsen U.R."/>
            <person name="Moitinho-Silva L."/>
            <person name="Horn H."/>
            <person name="Ravasi T."/>
            <person name="Hentschel U."/>
        </authorList>
    </citation>
    <scope>NUCLEOTIDE SEQUENCE [LARGE SCALE GENOMIC DNA]</scope>
    <source>
        <strain evidence="1 2">EG49</strain>
    </source>
</reference>
<dbReference type="Proteomes" id="UP000019277">
    <property type="component" value="Unassembled WGS sequence"/>
</dbReference>
<evidence type="ECO:0000313" key="1">
    <source>
        <dbReference type="EMBL" id="EWC63299.1"/>
    </source>
</evidence>
<protein>
    <submittedName>
        <fullName evidence="1">Uncharacterized protein</fullName>
    </submittedName>
</protein>
<keyword evidence="2" id="KW-1185">Reference proteome</keyword>
<dbReference type="OrthoDB" id="3500039at2"/>